<dbReference type="AlphaFoldDB" id="A0AAW0B8E4"/>
<dbReference type="Gene3D" id="3.80.10.10">
    <property type="entry name" value="Ribonuclease Inhibitor"/>
    <property type="match status" value="1"/>
</dbReference>
<dbReference type="SUPFAM" id="SSF52047">
    <property type="entry name" value="RNI-like"/>
    <property type="match status" value="1"/>
</dbReference>
<dbReference type="InterPro" id="IPR032675">
    <property type="entry name" value="LRR_dom_sf"/>
</dbReference>
<accession>A0AAW0B8E4</accession>
<reference evidence="1 2" key="1">
    <citation type="journal article" date="2024" name="J Genomics">
        <title>Draft genome sequencing and assembly of Favolaschia claudopus CIRM-BRFM 2984 isolated from oak limbs.</title>
        <authorList>
            <person name="Navarro D."/>
            <person name="Drula E."/>
            <person name="Chaduli D."/>
            <person name="Cazenave R."/>
            <person name="Ahrendt S."/>
            <person name="Wang J."/>
            <person name="Lipzen A."/>
            <person name="Daum C."/>
            <person name="Barry K."/>
            <person name="Grigoriev I.V."/>
            <person name="Favel A."/>
            <person name="Rosso M.N."/>
            <person name="Martin F."/>
        </authorList>
    </citation>
    <scope>NUCLEOTIDE SEQUENCE [LARGE SCALE GENOMIC DNA]</scope>
    <source>
        <strain evidence="1 2">CIRM-BRFM 2984</strain>
    </source>
</reference>
<dbReference type="EMBL" id="JAWWNJ010000037">
    <property type="protein sequence ID" value="KAK7022426.1"/>
    <property type="molecule type" value="Genomic_DNA"/>
</dbReference>
<protein>
    <recommendedName>
        <fullName evidence="3">F-box domain-containing protein</fullName>
    </recommendedName>
</protein>
<keyword evidence="2" id="KW-1185">Reference proteome</keyword>
<organism evidence="1 2">
    <name type="scientific">Favolaschia claudopus</name>
    <dbReference type="NCBI Taxonomy" id="2862362"/>
    <lineage>
        <taxon>Eukaryota</taxon>
        <taxon>Fungi</taxon>
        <taxon>Dikarya</taxon>
        <taxon>Basidiomycota</taxon>
        <taxon>Agaricomycotina</taxon>
        <taxon>Agaricomycetes</taxon>
        <taxon>Agaricomycetidae</taxon>
        <taxon>Agaricales</taxon>
        <taxon>Marasmiineae</taxon>
        <taxon>Mycenaceae</taxon>
        <taxon>Favolaschia</taxon>
    </lineage>
</organism>
<evidence type="ECO:0008006" key="3">
    <source>
        <dbReference type="Google" id="ProtNLM"/>
    </source>
</evidence>
<gene>
    <name evidence="1" type="ORF">R3P38DRAFT_2960937</name>
</gene>
<sequence>MTATLSHTTMSRALAAAELRQHIEELTAAIAEAERTSRTTRMLDLTFQLNEAQRKLNSFVDPMAQLPLEIQSHIFLYVLHSKDELGHVSIPRANSRLPPISFLSVSCLWRDIALSSPNLWRELELELPSKDSNYFDLCGLFLSRARNLSLSLTLRGPLDLEPGALDLVVQHSHQLENLTLNQEAKRRELTLALERPRPRSLTFRLERGTQLPCLKTLVLQPSAATEFGTVEELLDVFRAAPALSTFTLDNTWFDLLSASVSGPFTHASVHTLSLGSPLYHDEELRTLTTPTMVLYLTLPALKNLSVHILNLTYYDVVAFLSRSSPPLESLHMSIPVVWRPIPDLADFLRHVPTLKTLHLCTRRTYRDVDCCVELLRSSDFLPNLRAIELDADIQVPVDYERVARMLTLRGTGSSVRLESFELRFLASSNLGLPLPAHVKSTLQQLVQDGMKIYIGPPQENML</sequence>
<proteinExistence type="predicted"/>
<name>A0AAW0B8E4_9AGAR</name>
<dbReference type="Proteomes" id="UP001362999">
    <property type="component" value="Unassembled WGS sequence"/>
</dbReference>
<comment type="caution">
    <text evidence="1">The sequence shown here is derived from an EMBL/GenBank/DDBJ whole genome shotgun (WGS) entry which is preliminary data.</text>
</comment>
<evidence type="ECO:0000313" key="2">
    <source>
        <dbReference type="Proteomes" id="UP001362999"/>
    </source>
</evidence>
<evidence type="ECO:0000313" key="1">
    <source>
        <dbReference type="EMBL" id="KAK7022426.1"/>
    </source>
</evidence>